<accession>A0A964W5B8</accession>
<protein>
    <submittedName>
        <fullName evidence="2">Uncharacterized protein</fullName>
    </submittedName>
</protein>
<dbReference type="AlphaFoldDB" id="A0A964W5B8"/>
<sequence length="293" mass="34680">MRGLRGSEISLYDLIKSNPYKITNEEFRKTMSMMELQRIIEKQGYKEKTINNYLTATYEMLFFLDLINIDVSEVRDSDIELYNKILIRRGYNKPQARRKINRIKKCIYTYAKIFGSMPNGAISIVTEIRKGNSFDLAMLGNSIDFLFSSMITGLGFMSKFENGIHEIQSETWGRTHTITYKNMSSHKIMCLDLDYYSKQGMKLSNMVSTYMYLVEVAPYEREREILEQQLKILKLKSQIEKLNLKLQENEPVEKEEIEQTIRELKVVVRNDRKKEKEMREVAHRWLEEKKKVA</sequence>
<reference evidence="2" key="1">
    <citation type="submission" date="2019-12" db="EMBL/GenBank/DDBJ databases">
        <title>Microbes associate with the intestines of laboratory mice.</title>
        <authorList>
            <person name="Navarre W."/>
            <person name="Wong E."/>
        </authorList>
    </citation>
    <scope>NUCLEOTIDE SEQUENCE</scope>
    <source>
        <strain evidence="2">NM79_F5</strain>
    </source>
</reference>
<dbReference type="Proteomes" id="UP000656077">
    <property type="component" value="Unassembled WGS sequence"/>
</dbReference>
<evidence type="ECO:0000313" key="3">
    <source>
        <dbReference type="Proteomes" id="UP000656077"/>
    </source>
</evidence>
<dbReference type="RefSeq" id="WP_160361563.1">
    <property type="nucleotide sequence ID" value="NZ_WSRQ01000094.1"/>
</dbReference>
<evidence type="ECO:0000256" key="1">
    <source>
        <dbReference type="SAM" id="Coils"/>
    </source>
</evidence>
<proteinExistence type="predicted"/>
<comment type="caution">
    <text evidence="2">The sequence shown here is derived from an EMBL/GenBank/DDBJ whole genome shotgun (WGS) entry which is preliminary data.</text>
</comment>
<evidence type="ECO:0000313" key="2">
    <source>
        <dbReference type="EMBL" id="MVX67118.1"/>
    </source>
</evidence>
<gene>
    <name evidence="2" type="ORF">GKZ28_26060</name>
</gene>
<dbReference type="EMBL" id="WSRQ01000094">
    <property type="protein sequence ID" value="MVX67118.1"/>
    <property type="molecule type" value="Genomic_DNA"/>
</dbReference>
<feature type="coiled-coil region" evidence="1">
    <location>
        <begin position="216"/>
        <end position="274"/>
    </location>
</feature>
<organism evidence="2 3">
    <name type="scientific">Clostridium chromiireducens</name>
    <dbReference type="NCBI Taxonomy" id="225345"/>
    <lineage>
        <taxon>Bacteria</taxon>
        <taxon>Bacillati</taxon>
        <taxon>Bacillota</taxon>
        <taxon>Clostridia</taxon>
        <taxon>Eubacteriales</taxon>
        <taxon>Clostridiaceae</taxon>
        <taxon>Clostridium</taxon>
    </lineage>
</organism>
<keyword evidence="1" id="KW-0175">Coiled coil</keyword>
<name>A0A964W5B8_9CLOT</name>